<dbReference type="PANTHER" id="PTHR43316">
    <property type="entry name" value="HYDROLASE, HALOACID DELAHOGENASE-RELATED"/>
    <property type="match status" value="1"/>
</dbReference>
<organism evidence="2 3">
    <name type="scientific">Thermoanaerobacterium xylanolyticum (strain ATCC 49914 / DSM 7097 / LX-11)</name>
    <dbReference type="NCBI Taxonomy" id="858215"/>
    <lineage>
        <taxon>Bacteria</taxon>
        <taxon>Bacillati</taxon>
        <taxon>Bacillota</taxon>
        <taxon>Clostridia</taxon>
        <taxon>Thermoanaerobacterales</taxon>
        <taxon>Thermoanaerobacteraceae</taxon>
        <taxon>Thermoanaerobacterium</taxon>
    </lineage>
</organism>
<dbReference type="RefSeq" id="WP_013788296.1">
    <property type="nucleotide sequence ID" value="NC_015555.1"/>
</dbReference>
<dbReference type="Proteomes" id="UP000007239">
    <property type="component" value="Chromosome"/>
</dbReference>
<dbReference type="Gene3D" id="3.40.50.1000">
    <property type="entry name" value="HAD superfamily/HAD-like"/>
    <property type="match status" value="1"/>
</dbReference>
<dbReference type="InterPro" id="IPR051540">
    <property type="entry name" value="S-2-haloacid_dehalogenase"/>
</dbReference>
<dbReference type="Pfam" id="PF00702">
    <property type="entry name" value="Hydrolase"/>
    <property type="match status" value="1"/>
</dbReference>
<dbReference type="AlphaFoldDB" id="F6BH87"/>
<dbReference type="HOGENOM" id="CLU_064956_1_0_9"/>
<evidence type="ECO:0000313" key="3">
    <source>
        <dbReference type="Proteomes" id="UP000007239"/>
    </source>
</evidence>
<dbReference type="InterPro" id="IPR036412">
    <property type="entry name" value="HAD-like_sf"/>
</dbReference>
<dbReference type="SFLD" id="SFLDG01129">
    <property type="entry name" value="C1.5:_HAD__Beta-PGM__Phosphata"/>
    <property type="match status" value="1"/>
</dbReference>
<keyword evidence="3" id="KW-1185">Reference proteome</keyword>
<dbReference type="SFLD" id="SFLDS00003">
    <property type="entry name" value="Haloacid_Dehalogenase"/>
    <property type="match status" value="1"/>
</dbReference>
<dbReference type="GO" id="GO:0016787">
    <property type="term" value="F:hydrolase activity"/>
    <property type="evidence" value="ECO:0007669"/>
    <property type="project" value="UniProtKB-KW"/>
</dbReference>
<protein>
    <submittedName>
        <fullName evidence="2">Haloacid dehalogenase domain protein hydrolase</fullName>
    </submittedName>
</protein>
<reference evidence="2" key="1">
    <citation type="submission" date="2011-05" db="EMBL/GenBank/DDBJ databases">
        <title>Complete sequence of Thermoanaerobacterium xylanolyticum LX-11.</title>
        <authorList>
            <consortium name="US DOE Joint Genome Institute"/>
            <person name="Lucas S."/>
            <person name="Han J."/>
            <person name="Lapidus A."/>
            <person name="Cheng J.-F."/>
            <person name="Goodwin L."/>
            <person name="Pitluck S."/>
            <person name="Peters L."/>
            <person name="Mikhailova N."/>
            <person name="Lu M."/>
            <person name="Han C."/>
            <person name="Tapia R."/>
            <person name="Land M."/>
            <person name="Hauser L."/>
            <person name="Kyrpides N."/>
            <person name="Ivanova N."/>
            <person name="Pagani I."/>
            <person name="Hemme C."/>
            <person name="Woyke T."/>
        </authorList>
    </citation>
    <scope>NUCLEOTIDE SEQUENCE</scope>
    <source>
        <strain evidence="2">LX-11</strain>
    </source>
</reference>
<name>F6BH87_THEXL</name>
<gene>
    <name evidence="2" type="ordered locus">Thexy_1528</name>
</gene>
<accession>F6BH87</accession>
<dbReference type="eggNOG" id="COG0637">
    <property type="taxonomic scope" value="Bacteria"/>
</dbReference>
<dbReference type="EMBL" id="CP002739">
    <property type="protein sequence ID" value="AEF17560.1"/>
    <property type="molecule type" value="Genomic_DNA"/>
</dbReference>
<dbReference type="InterPro" id="IPR023214">
    <property type="entry name" value="HAD_sf"/>
</dbReference>
<keyword evidence="1 2" id="KW-0378">Hydrolase</keyword>
<dbReference type="PANTHER" id="PTHR43316:SF3">
    <property type="entry name" value="HALOACID DEHALOGENASE, TYPE II (AFU_ORTHOLOGUE AFUA_2G07750)-RELATED"/>
    <property type="match status" value="1"/>
</dbReference>
<sequence length="237" mass="27849">MIDTVMFDLDGTLLPVDTDKMIMEYFEAISNKISDYFDKYYFQKALYSASMDMINNLDPSKTNEEAFFDSFLKLVEYPKDKIMRIFTDFYENDYKNLGANVCKNEYAKACVELLVDKGYDVVLATNPIFPDIAIKERLRWAGIDCNYFSFITSYEHMHFCKPYIQYYKEIVEKLQKVPENCIMIGNDVDEDVIAGTIGFKTYLLDEFLINRTSKDISTFEHGNYKDLYEYIKRLPAI</sequence>
<evidence type="ECO:0000256" key="1">
    <source>
        <dbReference type="ARBA" id="ARBA00022801"/>
    </source>
</evidence>
<dbReference type="KEGG" id="txy:Thexy_1528"/>
<proteinExistence type="predicted"/>
<dbReference type="SUPFAM" id="SSF56784">
    <property type="entry name" value="HAD-like"/>
    <property type="match status" value="1"/>
</dbReference>
<evidence type="ECO:0000313" key="2">
    <source>
        <dbReference type="EMBL" id="AEF17560.1"/>
    </source>
</evidence>
<dbReference type="STRING" id="858215.Thexy_1528"/>